<evidence type="ECO:0000313" key="2">
    <source>
        <dbReference type="Proteomes" id="UP000501090"/>
    </source>
</evidence>
<name>A0A6M9PKH7_9BURK</name>
<reference evidence="1 2" key="1">
    <citation type="submission" date="2018-04" db="EMBL/GenBank/DDBJ databases">
        <title>Polynucleobacter sp. UK-Long2-W17 genome.</title>
        <authorList>
            <person name="Hahn M.W."/>
        </authorList>
    </citation>
    <scope>NUCLEOTIDE SEQUENCE [LARGE SCALE GENOMIC DNA]</scope>
    <source>
        <strain evidence="1 2">UK-Long2-W17</strain>
    </source>
</reference>
<dbReference type="AlphaFoldDB" id="A0A6M9PKH7"/>
<keyword evidence="2" id="KW-1185">Reference proteome</keyword>
<dbReference type="EMBL" id="CP028940">
    <property type="protein sequence ID" value="QKM60881.1"/>
    <property type="molecule type" value="Genomic_DNA"/>
</dbReference>
<protein>
    <submittedName>
        <fullName evidence="1">Uncharacterized protein</fullName>
    </submittedName>
</protein>
<dbReference type="KEGG" id="pard:DN92_07475"/>
<dbReference type="Proteomes" id="UP000501090">
    <property type="component" value="Chromosome"/>
</dbReference>
<organism evidence="1 2">
    <name type="scientific">Polynucleobacter arcticus</name>
    <dbReference type="NCBI Taxonomy" id="1743165"/>
    <lineage>
        <taxon>Bacteria</taxon>
        <taxon>Pseudomonadati</taxon>
        <taxon>Pseudomonadota</taxon>
        <taxon>Betaproteobacteria</taxon>
        <taxon>Burkholderiales</taxon>
        <taxon>Burkholderiaceae</taxon>
        <taxon>Polynucleobacter</taxon>
    </lineage>
</organism>
<sequence length="166" mass="18627">MNQRPLNTAYEHMTNNQLAAAAYAYVGNELESLRIQAAVPRKTYSMLDARFVGALERIHFASHAWAGDYWRLESFYAADILKMAYAYIKNEMNNPDQHIEALASGKRLIAAHLEALKEVCQAHGIDYKTVLKRNHITENVDLVVGVDLGHKVAVITALESILSNDE</sequence>
<accession>A0A6M9PKH7</accession>
<evidence type="ECO:0000313" key="1">
    <source>
        <dbReference type="EMBL" id="QKM60881.1"/>
    </source>
</evidence>
<dbReference type="RefSeq" id="WP_173960644.1">
    <property type="nucleotide sequence ID" value="NZ_CBCSCC010000008.1"/>
</dbReference>
<gene>
    <name evidence="1" type="ORF">DN92_07475</name>
</gene>
<proteinExistence type="predicted"/>